<proteinExistence type="predicted"/>
<keyword evidence="1" id="KW-0456">Lyase</keyword>
<accession>A0A2T0SQX0</accession>
<dbReference type="InterPro" id="IPR015813">
    <property type="entry name" value="Pyrv/PenolPyrv_kinase-like_dom"/>
</dbReference>
<dbReference type="Pfam" id="PF13714">
    <property type="entry name" value="PEP_mutase"/>
    <property type="match status" value="1"/>
</dbReference>
<dbReference type="Gene3D" id="6.10.250.2750">
    <property type="match status" value="1"/>
</dbReference>
<dbReference type="InterPro" id="IPR040442">
    <property type="entry name" value="Pyrv_kinase-like_dom_sf"/>
</dbReference>
<dbReference type="EMBL" id="PVTF01000013">
    <property type="protein sequence ID" value="PRY35814.1"/>
    <property type="molecule type" value="Genomic_DNA"/>
</dbReference>
<dbReference type="RefSeq" id="WP_342749843.1">
    <property type="nucleotide sequence ID" value="NZ_PVTF01000013.1"/>
</dbReference>
<evidence type="ECO:0000313" key="1">
    <source>
        <dbReference type="EMBL" id="PRY35814.1"/>
    </source>
</evidence>
<dbReference type="InterPro" id="IPR039556">
    <property type="entry name" value="ICL/PEPM"/>
</dbReference>
<dbReference type="Gene3D" id="3.20.20.60">
    <property type="entry name" value="Phosphoenolpyruvate-binding domains"/>
    <property type="match status" value="1"/>
</dbReference>
<dbReference type="PANTHER" id="PTHR42905:SF16">
    <property type="entry name" value="CARBOXYPHOSPHONOENOLPYRUVATE PHOSPHONOMUTASE-LIKE PROTEIN (AFU_ORTHOLOGUE AFUA_5G07230)"/>
    <property type="match status" value="1"/>
</dbReference>
<dbReference type="AlphaFoldDB" id="A0A2T0SQX0"/>
<dbReference type="SUPFAM" id="SSF51621">
    <property type="entry name" value="Phosphoenolpyruvate/pyruvate domain"/>
    <property type="match status" value="1"/>
</dbReference>
<gene>
    <name evidence="1" type="ORF">CLV43_113241</name>
</gene>
<sequence>MITSDRKALALVLRTLHRDRPLVLPNAWDPGSAVAVQAAGAKAVATTSAGVSWGVGVADAGGLTRTAALDVLRRIVAAVSVPVTADIEAGYGSTPDEVGETVALVLAAGAVGVNIEDSPGVAGEPLLDPDAQAARLVAAREAAVAEGVDLVVNARTDTYLMGVGTPEERFAATVKRAERYAEAGADVLFVPGVVDPDVIRELVAGPLPLNVMVHPGALTVAELAALGVARISVGSAIAQAAYGLAGEAARELLGTGTYGSLERAMEYGELNDLLR</sequence>
<keyword evidence="2" id="KW-1185">Reference proteome</keyword>
<reference evidence="1 2" key="1">
    <citation type="submission" date="2018-03" db="EMBL/GenBank/DDBJ databases">
        <title>Genomic Encyclopedia of Archaeal and Bacterial Type Strains, Phase II (KMG-II): from individual species to whole genera.</title>
        <authorList>
            <person name="Goeker M."/>
        </authorList>
    </citation>
    <scope>NUCLEOTIDE SEQUENCE [LARGE SCALE GENOMIC DNA]</scope>
    <source>
        <strain evidence="1 2">DSM 44720</strain>
    </source>
</reference>
<name>A0A2T0SQX0_9PSEU</name>
<organism evidence="1 2">
    <name type="scientific">Umezawaea tangerina</name>
    <dbReference type="NCBI Taxonomy" id="84725"/>
    <lineage>
        <taxon>Bacteria</taxon>
        <taxon>Bacillati</taxon>
        <taxon>Actinomycetota</taxon>
        <taxon>Actinomycetes</taxon>
        <taxon>Pseudonocardiales</taxon>
        <taxon>Pseudonocardiaceae</taxon>
        <taxon>Umezawaea</taxon>
    </lineage>
</organism>
<dbReference type="CDD" id="cd00377">
    <property type="entry name" value="ICL_PEPM"/>
    <property type="match status" value="1"/>
</dbReference>
<dbReference type="GO" id="GO:0016829">
    <property type="term" value="F:lyase activity"/>
    <property type="evidence" value="ECO:0007669"/>
    <property type="project" value="UniProtKB-KW"/>
</dbReference>
<comment type="caution">
    <text evidence="1">The sequence shown here is derived from an EMBL/GenBank/DDBJ whole genome shotgun (WGS) entry which is preliminary data.</text>
</comment>
<dbReference type="Proteomes" id="UP000239494">
    <property type="component" value="Unassembled WGS sequence"/>
</dbReference>
<evidence type="ECO:0000313" key="2">
    <source>
        <dbReference type="Proteomes" id="UP000239494"/>
    </source>
</evidence>
<protein>
    <submittedName>
        <fullName evidence="1">2-methylisocitrate lyase-like PEP mutase family enzyme</fullName>
    </submittedName>
</protein>
<dbReference type="PANTHER" id="PTHR42905">
    <property type="entry name" value="PHOSPHOENOLPYRUVATE CARBOXYLASE"/>
    <property type="match status" value="1"/>
</dbReference>